<gene>
    <name evidence="3" type="ORF">A9F13_08g01881</name>
</gene>
<name>A0AA91PZD9_CLALS</name>
<organism evidence="3 4">
    <name type="scientific">Clavispora lusitaniae</name>
    <name type="common">Candida lusitaniae</name>
    <dbReference type="NCBI Taxonomy" id="36911"/>
    <lineage>
        <taxon>Eukaryota</taxon>
        <taxon>Fungi</taxon>
        <taxon>Dikarya</taxon>
        <taxon>Ascomycota</taxon>
        <taxon>Saccharomycotina</taxon>
        <taxon>Pichiomycetes</taxon>
        <taxon>Metschnikowiaceae</taxon>
        <taxon>Clavispora</taxon>
    </lineage>
</organism>
<reference evidence="3 4" key="1">
    <citation type="submission" date="2017-04" db="EMBL/GenBank/DDBJ databases">
        <title>Draft genome of the yeast Clavispora lusitaniae type strain CBS 6936.</title>
        <authorList>
            <person name="Durrens P."/>
            <person name="Klopp C."/>
            <person name="Biteau N."/>
            <person name="Fitton-Ouhabi V."/>
            <person name="Dementhon K."/>
            <person name="Accoceberry I."/>
            <person name="Sherman D.J."/>
            <person name="Noel T."/>
        </authorList>
    </citation>
    <scope>NUCLEOTIDE SEQUENCE [LARGE SCALE GENOMIC DNA]</scope>
    <source>
        <strain evidence="3 4">CBS 6936</strain>
    </source>
</reference>
<sequence length="85" mass="9563">MRLLTWATFVAWAASVVYAIDFQRVGVQLDGSEVPEALRGMYQNQIIMEEGKLFSVSKPEIDDDLPDLDSGSSDEEADEPRTPQW</sequence>
<evidence type="ECO:0000256" key="2">
    <source>
        <dbReference type="SAM" id="SignalP"/>
    </source>
</evidence>
<dbReference type="AlphaFoldDB" id="A0AA91PZD9"/>
<feature type="chain" id="PRO_5041655688" evidence="2">
    <location>
        <begin position="20"/>
        <end position="85"/>
    </location>
</feature>
<accession>A0AA91PZD9</accession>
<feature type="region of interest" description="Disordered" evidence="1">
    <location>
        <begin position="59"/>
        <end position="85"/>
    </location>
</feature>
<proteinExistence type="predicted"/>
<dbReference type="Proteomes" id="UP000195602">
    <property type="component" value="Unassembled WGS sequence"/>
</dbReference>
<evidence type="ECO:0000313" key="3">
    <source>
        <dbReference type="EMBL" id="OVF08483.1"/>
    </source>
</evidence>
<evidence type="ECO:0000256" key="1">
    <source>
        <dbReference type="SAM" id="MobiDB-lite"/>
    </source>
</evidence>
<dbReference type="EMBL" id="LYUB02000008">
    <property type="protein sequence ID" value="OVF08483.1"/>
    <property type="molecule type" value="Genomic_DNA"/>
</dbReference>
<keyword evidence="2" id="KW-0732">Signal</keyword>
<evidence type="ECO:0000313" key="4">
    <source>
        <dbReference type="Proteomes" id="UP000195602"/>
    </source>
</evidence>
<feature type="compositionally biased region" description="Acidic residues" evidence="1">
    <location>
        <begin position="61"/>
        <end position="78"/>
    </location>
</feature>
<comment type="caution">
    <text evidence="3">The sequence shown here is derived from an EMBL/GenBank/DDBJ whole genome shotgun (WGS) entry which is preliminary data.</text>
</comment>
<dbReference type="KEGG" id="clus:A9F13_08g01881"/>
<protein>
    <submittedName>
        <fullName evidence="3">Uncharacterized protein</fullName>
    </submittedName>
</protein>
<feature type="signal peptide" evidence="2">
    <location>
        <begin position="1"/>
        <end position="19"/>
    </location>
</feature>